<sequence length="223" mass="25633">MSEKEHDVTMQKKRKFVTRYSRPIDFIPSDSSKKQKIEPANNINNGDQVASFYRSIISSSSAAKQQKNEEQQPDNLEKEEIRCESCDMTIAKSDYKRHIQGTAHMVSTQAMYPTTPDILTLNGSNVGLKMLRSQGWQYEQGLGPDNKGRRHPIATVLKQDRLGIGHQDTGKKLITHKYREIEKRAIERQRMLTESQRDPGKEIAKQAKAESKKRVAILRYMKE</sequence>
<organism evidence="3 4">
    <name type="scientific">Parasitella parasitica</name>
    <dbReference type="NCBI Taxonomy" id="35722"/>
    <lineage>
        <taxon>Eukaryota</taxon>
        <taxon>Fungi</taxon>
        <taxon>Fungi incertae sedis</taxon>
        <taxon>Mucoromycota</taxon>
        <taxon>Mucoromycotina</taxon>
        <taxon>Mucoromycetes</taxon>
        <taxon>Mucorales</taxon>
        <taxon>Mucorineae</taxon>
        <taxon>Mucoraceae</taxon>
        <taxon>Parasitella</taxon>
    </lineage>
</organism>
<dbReference type="InterPro" id="IPR000467">
    <property type="entry name" value="G_patch_dom"/>
</dbReference>
<dbReference type="AlphaFoldDB" id="A0A0B7N334"/>
<dbReference type="PANTHER" id="PTHR20923">
    <property type="entry name" value="BAT4 PROTEIN-RELATED"/>
    <property type="match status" value="1"/>
</dbReference>
<feature type="region of interest" description="Disordered" evidence="1">
    <location>
        <begin position="25"/>
        <end position="45"/>
    </location>
</feature>
<dbReference type="Proteomes" id="UP000054107">
    <property type="component" value="Unassembled WGS sequence"/>
</dbReference>
<feature type="compositionally biased region" description="Basic and acidic residues" evidence="1">
    <location>
        <begin position="66"/>
        <end position="79"/>
    </location>
</feature>
<dbReference type="EMBL" id="LN728224">
    <property type="protein sequence ID" value="CEP12716.1"/>
    <property type="molecule type" value="Genomic_DNA"/>
</dbReference>
<dbReference type="PANTHER" id="PTHR20923:SF1">
    <property type="entry name" value="G PATCH DOMAIN AND ANKYRIN REPEAT-CONTAINING PROTEIN 1"/>
    <property type="match status" value="1"/>
</dbReference>
<dbReference type="STRING" id="35722.A0A0B7N334"/>
<dbReference type="GO" id="GO:0003676">
    <property type="term" value="F:nucleic acid binding"/>
    <property type="evidence" value="ECO:0007669"/>
    <property type="project" value="InterPro"/>
</dbReference>
<dbReference type="Pfam" id="PF01585">
    <property type="entry name" value="G-patch"/>
    <property type="match status" value="1"/>
</dbReference>
<evidence type="ECO:0000313" key="3">
    <source>
        <dbReference type="EMBL" id="CEP12716.1"/>
    </source>
</evidence>
<dbReference type="OrthoDB" id="4822at2759"/>
<reference evidence="3 4" key="1">
    <citation type="submission" date="2014-09" db="EMBL/GenBank/DDBJ databases">
        <authorList>
            <person name="Ellenberger Sabrina"/>
        </authorList>
    </citation>
    <scope>NUCLEOTIDE SEQUENCE [LARGE SCALE GENOMIC DNA]</scope>
    <source>
        <strain evidence="3 4">CBS 412.66</strain>
    </source>
</reference>
<evidence type="ECO:0000256" key="1">
    <source>
        <dbReference type="SAM" id="MobiDB-lite"/>
    </source>
</evidence>
<dbReference type="PROSITE" id="PS50174">
    <property type="entry name" value="G_PATCH"/>
    <property type="match status" value="1"/>
</dbReference>
<feature type="domain" description="G-patch" evidence="2">
    <location>
        <begin position="123"/>
        <end position="169"/>
    </location>
</feature>
<name>A0A0B7N334_9FUNG</name>
<dbReference type="SMART" id="SM00443">
    <property type="entry name" value="G_patch"/>
    <property type="match status" value="1"/>
</dbReference>
<feature type="region of interest" description="Disordered" evidence="1">
    <location>
        <begin position="60"/>
        <end position="79"/>
    </location>
</feature>
<evidence type="ECO:0000313" key="4">
    <source>
        <dbReference type="Proteomes" id="UP000054107"/>
    </source>
</evidence>
<gene>
    <name evidence="3" type="primary">PARPA_06694.1 scaffold 23333</name>
</gene>
<proteinExistence type="predicted"/>
<evidence type="ECO:0000259" key="2">
    <source>
        <dbReference type="PROSITE" id="PS50174"/>
    </source>
</evidence>
<dbReference type="InterPro" id="IPR039146">
    <property type="entry name" value="GPANK1"/>
</dbReference>
<protein>
    <recommendedName>
        <fullName evidence="2">G-patch domain-containing protein</fullName>
    </recommendedName>
</protein>
<keyword evidence="4" id="KW-1185">Reference proteome</keyword>
<accession>A0A0B7N334</accession>